<sequence>MATTLHLLVFFIISFAFVFNSESEKTFRPRSLVLPVQKDGATGLHVAKIQKRTPLQQLPSVVDLNGRFLWADCEHNYLSSTYQAPRCHSTLCSKAGSHYCHTCSTSARPGCHNNTCGIVAVNPVTRHGAIGEIASDVLSIQSTQGSNPGPLVKVPSFLFTCAPSFLLQNGFPYGAQGVVGFGHTPIALPTQLASHFGFPPKFAFCLSPDPVNGVIFIGDGPYIMLPGIDLSQSLRFTPLTVSPRGEYFIEVTSIKINGKVVPLNISSSSIQKTRVGGTLISTTAPYTAFKHSIYTTLVQFFANELSQVPQVTPISPFALCFNAQNITSTRLGAGVPTIELMLHGPNVSWSIFGANSMVMARPGVLCLAFVDGGLNPLNDIVIGIYQFQDKLLQFDLAKSRLGLSPTLLSYQTTCGNFNFTSTP</sequence>
<comment type="subcellular location">
    <subcellularLocation>
        <location evidence="1">Secreted</location>
        <location evidence="1">Extracellular space</location>
    </subcellularLocation>
</comment>
<dbReference type="PROSITE" id="PS51767">
    <property type="entry name" value="PEPTIDASE_A1"/>
    <property type="match status" value="1"/>
</dbReference>
<dbReference type="InterPro" id="IPR021109">
    <property type="entry name" value="Peptidase_aspartic_dom_sf"/>
</dbReference>
<evidence type="ECO:0000313" key="8">
    <source>
        <dbReference type="EMBL" id="KAK6911517.1"/>
    </source>
</evidence>
<dbReference type="GO" id="GO:0006508">
    <property type="term" value="P:proteolysis"/>
    <property type="evidence" value="ECO:0007669"/>
    <property type="project" value="InterPro"/>
</dbReference>
<dbReference type="InterPro" id="IPR001461">
    <property type="entry name" value="Aspartic_peptidase_A1"/>
</dbReference>
<dbReference type="EMBL" id="JBAMMX010000028">
    <property type="protein sequence ID" value="KAK6911517.1"/>
    <property type="molecule type" value="Genomic_DNA"/>
</dbReference>
<dbReference type="GO" id="GO:0045493">
    <property type="term" value="P:xylan catabolic process"/>
    <property type="evidence" value="ECO:0007669"/>
    <property type="project" value="UniProtKB-KW"/>
</dbReference>
<evidence type="ECO:0000256" key="3">
    <source>
        <dbReference type="ARBA" id="ARBA00022525"/>
    </source>
</evidence>
<keyword evidence="8" id="KW-0378">Hydrolase</keyword>
<keyword evidence="5" id="KW-1015">Disulfide bond</keyword>
<keyword evidence="8" id="KW-0119">Carbohydrate metabolism</keyword>
<dbReference type="InterPro" id="IPR033121">
    <property type="entry name" value="PEPTIDASE_A1"/>
</dbReference>
<dbReference type="Gene3D" id="2.40.70.10">
    <property type="entry name" value="Acid Proteases"/>
    <property type="match status" value="2"/>
</dbReference>
<dbReference type="PANTHER" id="PTHR47965:SF28">
    <property type="entry name" value="BASIC 7S GLOBULIN"/>
    <property type="match status" value="1"/>
</dbReference>
<dbReference type="Proteomes" id="UP001370490">
    <property type="component" value="Unassembled WGS sequence"/>
</dbReference>
<reference evidence="8 9" key="1">
    <citation type="submission" date="2023-12" db="EMBL/GenBank/DDBJ databases">
        <title>A high-quality genome assembly for Dillenia turbinata (Dilleniales).</title>
        <authorList>
            <person name="Chanderbali A."/>
        </authorList>
    </citation>
    <scope>NUCLEOTIDE SEQUENCE [LARGE SCALE GENOMIC DNA]</scope>
    <source>
        <strain evidence="8">LSX21</strain>
        <tissue evidence="8">Leaf</tissue>
    </source>
</reference>
<evidence type="ECO:0000259" key="7">
    <source>
        <dbReference type="PROSITE" id="PS51767"/>
    </source>
</evidence>
<evidence type="ECO:0000256" key="2">
    <source>
        <dbReference type="ARBA" id="ARBA00007447"/>
    </source>
</evidence>
<dbReference type="GO" id="GO:0016798">
    <property type="term" value="F:hydrolase activity, acting on glycosyl bonds"/>
    <property type="evidence" value="ECO:0007669"/>
    <property type="project" value="UniProtKB-KW"/>
</dbReference>
<comment type="similarity">
    <text evidence="2">Belongs to the peptidase A1 family.</text>
</comment>
<keyword evidence="3" id="KW-0964">Secreted</keyword>
<dbReference type="Pfam" id="PF14543">
    <property type="entry name" value="TAXi_N"/>
    <property type="match status" value="1"/>
</dbReference>
<comment type="caution">
    <text evidence="8">The sequence shown here is derived from an EMBL/GenBank/DDBJ whole genome shotgun (WGS) entry which is preliminary data.</text>
</comment>
<keyword evidence="4 6" id="KW-0732">Signal</keyword>
<dbReference type="GO" id="GO:0004190">
    <property type="term" value="F:aspartic-type endopeptidase activity"/>
    <property type="evidence" value="ECO:0007669"/>
    <property type="project" value="InterPro"/>
</dbReference>
<dbReference type="Pfam" id="PF14541">
    <property type="entry name" value="TAXi_C"/>
    <property type="match status" value="1"/>
</dbReference>
<accession>A0AAN8UJ68</accession>
<proteinExistence type="inferred from homology"/>
<dbReference type="InterPro" id="IPR032861">
    <property type="entry name" value="TAXi_N"/>
</dbReference>
<evidence type="ECO:0000256" key="1">
    <source>
        <dbReference type="ARBA" id="ARBA00004239"/>
    </source>
</evidence>
<name>A0AAN8UJ68_9MAGN</name>
<dbReference type="FunFam" id="2.40.70.10:FF:000041">
    <property type="entry name" value="Basic 7S globulin"/>
    <property type="match status" value="1"/>
</dbReference>
<keyword evidence="8" id="KW-0858">Xylan degradation</keyword>
<feature type="domain" description="Peptidase A1" evidence="7">
    <location>
        <begin position="45"/>
        <end position="404"/>
    </location>
</feature>
<evidence type="ECO:0000256" key="4">
    <source>
        <dbReference type="ARBA" id="ARBA00022729"/>
    </source>
</evidence>
<protein>
    <submittedName>
        <fullName evidence="8">Xylanase inhibitor, N-terminal</fullName>
    </submittedName>
</protein>
<keyword evidence="8" id="KW-0326">Glycosidase</keyword>
<dbReference type="FunFam" id="2.40.70.10:FF:000045">
    <property type="entry name" value="Basic 7S globulin"/>
    <property type="match status" value="1"/>
</dbReference>
<dbReference type="CDD" id="cd05489">
    <property type="entry name" value="xylanase_inhibitor_I_like"/>
    <property type="match status" value="1"/>
</dbReference>
<gene>
    <name evidence="8" type="ORF">RJ641_023610</name>
</gene>
<evidence type="ECO:0000256" key="6">
    <source>
        <dbReference type="SAM" id="SignalP"/>
    </source>
</evidence>
<dbReference type="GO" id="GO:0005576">
    <property type="term" value="C:extracellular region"/>
    <property type="evidence" value="ECO:0007669"/>
    <property type="project" value="UniProtKB-SubCell"/>
</dbReference>
<dbReference type="PANTHER" id="PTHR47965">
    <property type="entry name" value="ASPARTYL PROTEASE-RELATED"/>
    <property type="match status" value="1"/>
</dbReference>
<evidence type="ECO:0000313" key="9">
    <source>
        <dbReference type="Proteomes" id="UP001370490"/>
    </source>
</evidence>
<dbReference type="AlphaFoldDB" id="A0AAN8UJ68"/>
<feature type="chain" id="PRO_5042999899" evidence="6">
    <location>
        <begin position="24"/>
        <end position="423"/>
    </location>
</feature>
<evidence type="ECO:0000256" key="5">
    <source>
        <dbReference type="ARBA" id="ARBA00023157"/>
    </source>
</evidence>
<dbReference type="InterPro" id="IPR033868">
    <property type="entry name" value="Xylanase_inhibitor_I-like"/>
</dbReference>
<keyword evidence="8" id="KW-0624">Polysaccharide degradation</keyword>
<feature type="signal peptide" evidence="6">
    <location>
        <begin position="1"/>
        <end position="23"/>
    </location>
</feature>
<dbReference type="InterPro" id="IPR032799">
    <property type="entry name" value="TAXi_C"/>
</dbReference>
<keyword evidence="9" id="KW-1185">Reference proteome</keyword>
<dbReference type="SUPFAM" id="SSF50630">
    <property type="entry name" value="Acid proteases"/>
    <property type="match status" value="1"/>
</dbReference>
<organism evidence="8 9">
    <name type="scientific">Dillenia turbinata</name>
    <dbReference type="NCBI Taxonomy" id="194707"/>
    <lineage>
        <taxon>Eukaryota</taxon>
        <taxon>Viridiplantae</taxon>
        <taxon>Streptophyta</taxon>
        <taxon>Embryophyta</taxon>
        <taxon>Tracheophyta</taxon>
        <taxon>Spermatophyta</taxon>
        <taxon>Magnoliopsida</taxon>
        <taxon>eudicotyledons</taxon>
        <taxon>Gunneridae</taxon>
        <taxon>Pentapetalae</taxon>
        <taxon>Dilleniales</taxon>
        <taxon>Dilleniaceae</taxon>
        <taxon>Dillenia</taxon>
    </lineage>
</organism>